<organism evidence="2 3">
    <name type="scientific">Candidatus Ordinivivax streblomastigis</name>
    <dbReference type="NCBI Taxonomy" id="2540710"/>
    <lineage>
        <taxon>Bacteria</taxon>
        <taxon>Pseudomonadati</taxon>
        <taxon>Bacteroidota</taxon>
        <taxon>Bacteroidia</taxon>
        <taxon>Bacteroidales</taxon>
        <taxon>Candidatus Ordinivivax</taxon>
    </lineage>
</organism>
<dbReference type="GO" id="GO:0102710">
    <property type="term" value="F:D-inositol-3-phosphate glycosyltransferase activity"/>
    <property type="evidence" value="ECO:0007669"/>
    <property type="project" value="UniProtKB-EC"/>
</dbReference>
<accession>A0A5M8P5E4</accession>
<dbReference type="EC" id="2.4.1.250" evidence="2"/>
<comment type="caution">
    <text evidence="2">The sequence shown here is derived from an EMBL/GenBank/DDBJ whole genome shotgun (WGS) entry which is preliminary data.</text>
</comment>
<dbReference type="PANTHER" id="PTHR12526:SF630">
    <property type="entry name" value="GLYCOSYLTRANSFERASE"/>
    <property type="match status" value="1"/>
</dbReference>
<dbReference type="Pfam" id="PF00534">
    <property type="entry name" value="Glycos_transf_1"/>
    <property type="match status" value="1"/>
</dbReference>
<evidence type="ECO:0000313" key="2">
    <source>
        <dbReference type="EMBL" id="KAA6303739.1"/>
    </source>
</evidence>
<evidence type="ECO:0000313" key="3">
    <source>
        <dbReference type="Proteomes" id="UP000324575"/>
    </source>
</evidence>
<feature type="domain" description="Glycosyl transferase family 1" evidence="1">
    <location>
        <begin position="228"/>
        <end position="385"/>
    </location>
</feature>
<proteinExistence type="predicted"/>
<dbReference type="Proteomes" id="UP000324575">
    <property type="component" value="Unassembled WGS sequence"/>
</dbReference>
<evidence type="ECO:0000259" key="1">
    <source>
        <dbReference type="Pfam" id="PF00534"/>
    </source>
</evidence>
<dbReference type="InterPro" id="IPR001296">
    <property type="entry name" value="Glyco_trans_1"/>
</dbReference>
<name>A0A5M8P5E4_9BACT</name>
<keyword evidence="2" id="KW-0328">Glycosyltransferase</keyword>
<keyword evidence="2" id="KW-0808">Transferase</keyword>
<dbReference type="Gene3D" id="3.40.50.2000">
    <property type="entry name" value="Glycogen Phosphorylase B"/>
    <property type="match status" value="2"/>
</dbReference>
<gene>
    <name evidence="2" type="ORF">EZS26_000290</name>
</gene>
<sequence length="416" mass="48238">MLSVLINAYACGPNYGSEPGMAWNWIVNLSKYCNIYVITESEFRDSIEEAVANLPQKDNVHFYYNPVSDKIRRMCRNQGDWRFYYYYRKWQKSTYRIALQIMDEYPIDIIHQLNMICFREPGYLWKIENIPYVWGPIGGIGQIPLNYIKNQGLQKKLFVILKNTINKIQIKYSQRVKEAFQHATILIGSTQKAVDTIEKYYPKKVILISETGCYIKENSVLNTKVENSDFNIIWVGRFLFSKKLDLALDTISKLKEINGLKFHIVGTGSEEEIIHYKQIAKQLGIQDLCIWHGLIPHSDVQKIMQTSDLLFFTSVAEGTPHVILEAIGNNLPVLCFNCCGQGDAVNDNVGDKIELTNPKQSIQEFADKIELFYRDRTILKEMSANCNVRQRELSWENKANQVVDLYKKILRSDQIQ</sequence>
<protein>
    <submittedName>
        <fullName evidence="2">D-inositol-3-phosphate glycosyltransferase</fullName>
        <ecNumber evidence="2">2.4.1.250</ecNumber>
    </submittedName>
</protein>
<dbReference type="EMBL" id="SNRX01000001">
    <property type="protein sequence ID" value="KAA6303739.1"/>
    <property type="molecule type" value="Genomic_DNA"/>
</dbReference>
<reference evidence="2 3" key="1">
    <citation type="submission" date="2019-03" db="EMBL/GenBank/DDBJ databases">
        <title>Single cell metagenomics reveals metabolic interactions within the superorganism composed of flagellate Streblomastix strix and complex community of Bacteroidetes bacteria on its surface.</title>
        <authorList>
            <person name="Treitli S.C."/>
            <person name="Kolisko M."/>
            <person name="Husnik F."/>
            <person name="Keeling P."/>
            <person name="Hampl V."/>
        </authorList>
    </citation>
    <scope>NUCLEOTIDE SEQUENCE [LARGE SCALE GENOMIC DNA]</scope>
    <source>
        <strain evidence="2">St1</strain>
    </source>
</reference>
<dbReference type="PANTHER" id="PTHR12526">
    <property type="entry name" value="GLYCOSYLTRANSFERASE"/>
    <property type="match status" value="1"/>
</dbReference>
<dbReference type="SUPFAM" id="SSF53756">
    <property type="entry name" value="UDP-Glycosyltransferase/glycogen phosphorylase"/>
    <property type="match status" value="1"/>
</dbReference>
<dbReference type="AlphaFoldDB" id="A0A5M8P5E4"/>
<dbReference type="CDD" id="cd03801">
    <property type="entry name" value="GT4_PimA-like"/>
    <property type="match status" value="1"/>
</dbReference>